<evidence type="ECO:0000259" key="9">
    <source>
        <dbReference type="PROSITE" id="PS50928"/>
    </source>
</evidence>
<evidence type="ECO:0000256" key="7">
    <source>
        <dbReference type="ARBA" id="ARBA00023136"/>
    </source>
</evidence>
<keyword evidence="4" id="KW-1003">Cell membrane</keyword>
<accession>A0A2U1E364</accession>
<feature type="transmembrane region" description="Helical" evidence="8">
    <location>
        <begin position="83"/>
        <end position="106"/>
    </location>
</feature>
<feature type="transmembrane region" description="Helical" evidence="8">
    <location>
        <begin position="146"/>
        <end position="168"/>
    </location>
</feature>
<organism evidence="10 11">
    <name type="scientific">Ezakiella coagulans</name>
    <dbReference type="NCBI Taxonomy" id="46507"/>
    <lineage>
        <taxon>Bacteria</taxon>
        <taxon>Bacillati</taxon>
        <taxon>Bacillota</taxon>
        <taxon>Tissierellia</taxon>
        <taxon>Ezakiella</taxon>
    </lineage>
</organism>
<dbReference type="InterPro" id="IPR000515">
    <property type="entry name" value="MetI-like"/>
</dbReference>
<comment type="caution">
    <text evidence="10">The sequence shown here is derived from an EMBL/GenBank/DDBJ whole genome shotgun (WGS) entry which is preliminary data.</text>
</comment>
<protein>
    <submittedName>
        <fullName evidence="10">D-methionine transport system permease protein</fullName>
    </submittedName>
</protein>
<dbReference type="InterPro" id="IPR051322">
    <property type="entry name" value="AA_ABC_Transporter_Permease"/>
</dbReference>
<comment type="subcellular location">
    <subcellularLocation>
        <location evidence="1 8">Cell membrane</location>
        <topology evidence="1 8">Multi-pass membrane protein</topology>
    </subcellularLocation>
</comment>
<dbReference type="Pfam" id="PF00528">
    <property type="entry name" value="BPD_transp_1"/>
    <property type="match status" value="1"/>
</dbReference>
<keyword evidence="5 8" id="KW-0812">Transmembrane</keyword>
<dbReference type="AlphaFoldDB" id="A0A2U1E364"/>
<comment type="similarity">
    <text evidence="2">Belongs to the binding-protein-dependent transport system permease family. CysTW subfamily.</text>
</comment>
<keyword evidence="11" id="KW-1185">Reference proteome</keyword>
<dbReference type="PANTHER" id="PTHR30450:SF1">
    <property type="entry name" value="D-METHIONINE TRANSPORT SYSTEM PERMEASE PROTEIN METI-RELATED"/>
    <property type="match status" value="1"/>
</dbReference>
<dbReference type="RefSeq" id="WP_116480167.1">
    <property type="nucleotide sequence ID" value="NZ_QEKV01000005.1"/>
</dbReference>
<dbReference type="SUPFAM" id="SSF161098">
    <property type="entry name" value="MetI-like"/>
    <property type="match status" value="1"/>
</dbReference>
<keyword evidence="3 8" id="KW-0813">Transport</keyword>
<evidence type="ECO:0000256" key="6">
    <source>
        <dbReference type="ARBA" id="ARBA00022989"/>
    </source>
</evidence>
<dbReference type="InterPro" id="IPR035906">
    <property type="entry name" value="MetI-like_sf"/>
</dbReference>
<feature type="domain" description="ABC transmembrane type-1" evidence="9">
    <location>
        <begin position="14"/>
        <end position="207"/>
    </location>
</feature>
<evidence type="ECO:0000256" key="5">
    <source>
        <dbReference type="ARBA" id="ARBA00022692"/>
    </source>
</evidence>
<keyword evidence="7 8" id="KW-0472">Membrane</keyword>
<dbReference type="CDD" id="cd06261">
    <property type="entry name" value="TM_PBP2"/>
    <property type="match status" value="1"/>
</dbReference>
<dbReference type="GO" id="GO:0048473">
    <property type="term" value="P:D-methionine transmembrane transport"/>
    <property type="evidence" value="ECO:0007669"/>
    <property type="project" value="TreeGrafter"/>
</dbReference>
<name>A0A2U1E364_9FIRM</name>
<gene>
    <name evidence="10" type="ORF">C7381_10594</name>
</gene>
<feature type="transmembrane region" description="Helical" evidence="8">
    <location>
        <begin position="188"/>
        <end position="211"/>
    </location>
</feature>
<dbReference type="Gene3D" id="1.10.3720.10">
    <property type="entry name" value="MetI-like"/>
    <property type="match status" value="1"/>
</dbReference>
<sequence>MRFKEIFDIVLPAIPETLIMIFVSAAIAFIIGLPWAIITYMTRPDGLKPNKVVYAISNGLINIFRSLPAIILIIILAPLSRIIIGKAIGTAAAIVPLTFAAAPFVARLFEGYFLEVEPGIIEAAKSMGANNSEIIKVILKETFPQGILGITMTIINLVGYSAMAGVLGGGGLGDIAIRYGYQRNQIDVLWTSVLIIVIIVQLVQFIGNSLYKITNKK</sequence>
<dbReference type="GO" id="GO:0005886">
    <property type="term" value="C:plasma membrane"/>
    <property type="evidence" value="ECO:0007669"/>
    <property type="project" value="UniProtKB-SubCell"/>
</dbReference>
<dbReference type="FunFam" id="1.10.3720.10:FF:000002">
    <property type="entry name" value="D-methionine ABC transporter permease MetI"/>
    <property type="match status" value="1"/>
</dbReference>
<dbReference type="EMBL" id="QEKV01000005">
    <property type="protein sequence ID" value="PVY94388.1"/>
    <property type="molecule type" value="Genomic_DNA"/>
</dbReference>
<proteinExistence type="inferred from homology"/>
<evidence type="ECO:0000313" key="10">
    <source>
        <dbReference type="EMBL" id="PVY94388.1"/>
    </source>
</evidence>
<feature type="transmembrane region" description="Helical" evidence="8">
    <location>
        <begin position="18"/>
        <end position="40"/>
    </location>
</feature>
<evidence type="ECO:0000256" key="8">
    <source>
        <dbReference type="RuleBase" id="RU363032"/>
    </source>
</evidence>
<feature type="transmembrane region" description="Helical" evidence="8">
    <location>
        <begin position="52"/>
        <end position="77"/>
    </location>
</feature>
<evidence type="ECO:0000256" key="3">
    <source>
        <dbReference type="ARBA" id="ARBA00022448"/>
    </source>
</evidence>
<evidence type="ECO:0000256" key="4">
    <source>
        <dbReference type="ARBA" id="ARBA00022475"/>
    </source>
</evidence>
<evidence type="ECO:0000256" key="1">
    <source>
        <dbReference type="ARBA" id="ARBA00004651"/>
    </source>
</evidence>
<dbReference type="PROSITE" id="PS50928">
    <property type="entry name" value="ABC_TM1"/>
    <property type="match status" value="1"/>
</dbReference>
<reference evidence="10 11" key="1">
    <citation type="submission" date="2018-04" db="EMBL/GenBank/DDBJ databases">
        <title>Genomic Encyclopedia of Type Strains, Phase IV (KMG-IV): sequencing the most valuable type-strain genomes for metagenomic binning, comparative biology and taxonomic classification.</title>
        <authorList>
            <person name="Goeker M."/>
        </authorList>
    </citation>
    <scope>NUCLEOTIDE SEQUENCE [LARGE SCALE GENOMIC DNA]</scope>
    <source>
        <strain evidence="10 11">DSM 20705</strain>
    </source>
</reference>
<dbReference type="Proteomes" id="UP000245793">
    <property type="component" value="Unassembled WGS sequence"/>
</dbReference>
<evidence type="ECO:0000256" key="2">
    <source>
        <dbReference type="ARBA" id="ARBA00007069"/>
    </source>
</evidence>
<keyword evidence="6 8" id="KW-1133">Transmembrane helix</keyword>
<dbReference type="PANTHER" id="PTHR30450">
    <property type="entry name" value="ABC TRANSPORTER PERMEASE"/>
    <property type="match status" value="1"/>
</dbReference>
<evidence type="ECO:0000313" key="11">
    <source>
        <dbReference type="Proteomes" id="UP000245793"/>
    </source>
</evidence>